<comment type="caution">
    <text evidence="1">The sequence shown here is derived from an EMBL/GenBank/DDBJ whole genome shotgun (WGS) entry which is preliminary data.</text>
</comment>
<dbReference type="AlphaFoldDB" id="A0A699TPU9"/>
<reference evidence="1" key="1">
    <citation type="journal article" date="2019" name="Sci. Rep.">
        <title>Draft genome of Tanacetum cinerariifolium, the natural source of mosquito coil.</title>
        <authorList>
            <person name="Yamashiro T."/>
            <person name="Shiraishi A."/>
            <person name="Satake H."/>
            <person name="Nakayama K."/>
        </authorList>
    </citation>
    <scope>NUCLEOTIDE SEQUENCE</scope>
</reference>
<name>A0A699TPU9_TANCI</name>
<dbReference type="EMBL" id="BKCJ011257854">
    <property type="protein sequence ID" value="GFD11249.1"/>
    <property type="molecule type" value="Genomic_DNA"/>
</dbReference>
<sequence>KKRQLRNAPRSPVMLIANACGPGLTPVVFSKVMLKALKSAAATVTEAELAVPKVPPAGLGLPE</sequence>
<accession>A0A699TPU9</accession>
<proteinExistence type="predicted"/>
<organism evidence="1">
    <name type="scientific">Tanacetum cinerariifolium</name>
    <name type="common">Dalmatian daisy</name>
    <name type="synonym">Chrysanthemum cinerariifolium</name>
    <dbReference type="NCBI Taxonomy" id="118510"/>
    <lineage>
        <taxon>Eukaryota</taxon>
        <taxon>Viridiplantae</taxon>
        <taxon>Streptophyta</taxon>
        <taxon>Embryophyta</taxon>
        <taxon>Tracheophyta</taxon>
        <taxon>Spermatophyta</taxon>
        <taxon>Magnoliopsida</taxon>
        <taxon>eudicotyledons</taxon>
        <taxon>Gunneridae</taxon>
        <taxon>Pentapetalae</taxon>
        <taxon>asterids</taxon>
        <taxon>campanulids</taxon>
        <taxon>Asterales</taxon>
        <taxon>Asteraceae</taxon>
        <taxon>Asteroideae</taxon>
        <taxon>Anthemideae</taxon>
        <taxon>Anthemidinae</taxon>
        <taxon>Tanacetum</taxon>
    </lineage>
</organism>
<evidence type="ECO:0000313" key="1">
    <source>
        <dbReference type="EMBL" id="GFD11249.1"/>
    </source>
</evidence>
<feature type="non-terminal residue" evidence="1">
    <location>
        <position position="1"/>
    </location>
</feature>
<gene>
    <name evidence="1" type="ORF">Tci_883218</name>
</gene>
<protein>
    <submittedName>
        <fullName evidence="1">Uncharacterized protein</fullName>
    </submittedName>
</protein>